<sequence>MTRSTDFLIRGSTHAYSKVPFQVMQQMEMSYEVRSTTRNDAFDQMTTLTSHPDADANATADPGSHANGAQYRAPAFRWRSLKHQNPHRQARSVSLWVRGSIHSRSGVWSADPSMHACDLWPGS</sequence>
<dbReference type="Proteomes" id="UP000028545">
    <property type="component" value="Unassembled WGS sequence"/>
</dbReference>
<proteinExistence type="predicted"/>
<dbReference type="KEGG" id="sapo:SAPIO_CDS6256"/>
<name>A0A084G4C3_PSEDA</name>
<evidence type="ECO:0000313" key="2">
    <source>
        <dbReference type="EMBL" id="KEZ42185.1"/>
    </source>
</evidence>
<dbReference type="RefSeq" id="XP_016641984.1">
    <property type="nucleotide sequence ID" value="XM_016788403.1"/>
</dbReference>
<feature type="region of interest" description="Disordered" evidence="1">
    <location>
        <begin position="48"/>
        <end position="68"/>
    </location>
</feature>
<keyword evidence="3" id="KW-1185">Reference proteome</keyword>
<dbReference type="AlphaFoldDB" id="A0A084G4C3"/>
<dbReference type="EMBL" id="JOWA01000101">
    <property type="protein sequence ID" value="KEZ42185.1"/>
    <property type="molecule type" value="Genomic_DNA"/>
</dbReference>
<evidence type="ECO:0000256" key="1">
    <source>
        <dbReference type="SAM" id="MobiDB-lite"/>
    </source>
</evidence>
<reference evidence="2 3" key="1">
    <citation type="journal article" date="2014" name="Genome Announc.">
        <title>Draft genome sequence of the pathogenic fungus Scedosporium apiospermum.</title>
        <authorList>
            <person name="Vandeputte P."/>
            <person name="Ghamrawi S."/>
            <person name="Rechenmann M."/>
            <person name="Iltis A."/>
            <person name="Giraud S."/>
            <person name="Fleury M."/>
            <person name="Thornton C."/>
            <person name="Delhaes L."/>
            <person name="Meyer W."/>
            <person name="Papon N."/>
            <person name="Bouchara J.P."/>
        </authorList>
    </citation>
    <scope>NUCLEOTIDE SEQUENCE [LARGE SCALE GENOMIC DNA]</scope>
    <source>
        <strain evidence="2 3">IHEM 14462</strain>
    </source>
</reference>
<dbReference type="GeneID" id="27725328"/>
<organism evidence="2 3">
    <name type="scientific">Pseudallescheria apiosperma</name>
    <name type="common">Scedosporium apiospermum</name>
    <dbReference type="NCBI Taxonomy" id="563466"/>
    <lineage>
        <taxon>Eukaryota</taxon>
        <taxon>Fungi</taxon>
        <taxon>Dikarya</taxon>
        <taxon>Ascomycota</taxon>
        <taxon>Pezizomycotina</taxon>
        <taxon>Sordariomycetes</taxon>
        <taxon>Hypocreomycetidae</taxon>
        <taxon>Microascales</taxon>
        <taxon>Microascaceae</taxon>
        <taxon>Scedosporium</taxon>
    </lineage>
</organism>
<dbReference type="HOGENOM" id="CLU_2016522_0_0_1"/>
<accession>A0A084G4C3</accession>
<dbReference type="VEuPathDB" id="FungiDB:SAPIO_CDS6256"/>
<evidence type="ECO:0000313" key="3">
    <source>
        <dbReference type="Proteomes" id="UP000028545"/>
    </source>
</evidence>
<gene>
    <name evidence="2" type="ORF">SAPIO_CDS6256</name>
</gene>
<protein>
    <submittedName>
        <fullName evidence="2">Uncharacterized protein</fullName>
    </submittedName>
</protein>
<comment type="caution">
    <text evidence="2">The sequence shown here is derived from an EMBL/GenBank/DDBJ whole genome shotgun (WGS) entry which is preliminary data.</text>
</comment>